<dbReference type="EMBL" id="MIEK01000005">
    <property type="protein sequence ID" value="OEH83531.1"/>
    <property type="molecule type" value="Genomic_DNA"/>
</dbReference>
<evidence type="ECO:0000256" key="1">
    <source>
        <dbReference type="ARBA" id="ARBA00007257"/>
    </source>
</evidence>
<proteinExistence type="inferred from homology"/>
<dbReference type="AlphaFoldDB" id="A0A1E5L089"/>
<dbReference type="STRING" id="762845.BCR26_08605"/>
<keyword evidence="4" id="KW-1133">Transmembrane helix</keyword>
<evidence type="ECO:0000313" key="7">
    <source>
        <dbReference type="Proteomes" id="UP000095256"/>
    </source>
</evidence>
<dbReference type="RefSeq" id="WP_069697404.1">
    <property type="nucleotide sequence ID" value="NZ_JAGGMA010000012.1"/>
</dbReference>
<feature type="transmembrane region" description="Helical" evidence="4">
    <location>
        <begin position="850"/>
        <end position="869"/>
    </location>
</feature>
<comment type="similarity">
    <text evidence="1">Belongs to the serine-aspartate repeat-containing protein (SDr) family.</text>
</comment>
<evidence type="ECO:0000259" key="5">
    <source>
        <dbReference type="Pfam" id="PF17802"/>
    </source>
</evidence>
<dbReference type="Gene3D" id="2.60.40.10">
    <property type="entry name" value="Immunoglobulins"/>
    <property type="match status" value="3"/>
</dbReference>
<evidence type="ECO:0000256" key="2">
    <source>
        <dbReference type="ARBA" id="ARBA00022525"/>
    </source>
</evidence>
<dbReference type="PANTHER" id="PTHR36108">
    <property type="entry name" value="COLOSSIN-B-RELATED"/>
    <property type="match status" value="1"/>
</dbReference>
<keyword evidence="7" id="KW-1185">Reference proteome</keyword>
<dbReference type="InterPro" id="IPR013783">
    <property type="entry name" value="Ig-like_fold"/>
</dbReference>
<sequence length="878" mass="99353">MKRPRSRSPSKRWTFSIRLNTKLITKTEGNEEMQKKGSNVFMLIVMLLNLLVMPTVTFAESITTPKNEKETTIDDSSVLQNTEYDEALKFFDGYEKRFDIYDSESAREEGAKIQKYSNIMSANSNQFLRMARAGIVIDVPAWTNIPDTDTRWTRIDGASIQEFGWYGKRFNNEVSWCIQLGVPMSVGLNDSYVQILRNDDFLEKASIIALYGYHKQPSLLNELQTQMMIWELQGNRLDAIVMGTPNYQNFKNEVNRQVNWFYTTPSFHNKELTLDIDKPVTITDTTGAFSNYKAKALFNTANIDYQKSGNQVTLTARKNSGESGKLTFEYDIPADYEGSPIVLEAPWTQNNMVGKVSDPTRVNIPYKVNLQGDFLIRKLDEKTGKPIPGMEMLITYPDGSTQKAITDNKGEFKPNGKWNQGTNIKVKEIKAPAGYVSHGEEKTVTIVANETTSVVFKNHTQKGLIKINKTKEAITSATTKETEFGKDYDFVTEQVNTEGAEFVIKNIKDKITADGTLHYKDGEIVGTLTTDKDGKAELPNLELGTYELIETKAPSGQVIDTTAYPFEFKYAGQEIEVVTAEQDVKNFMQEIEIRTHKSEEKFTKFEEEKAQYEIVESDNKTFGLFLTEAMVDGNGTEIAPADALIATANTVKGLSTSKEKIPEGKYYIQELKVDENHVLDPTKHEFEFDYSMTGDNGVYTIDIWGNKVVFEGQPENRMANLPIINDYIKGGLEFTKFDSSNGDTLAHVTFELLNEQKEVIITRKTDENGKIKLEKDELPKGKYFLREKHALVGYVLNQKLIPFEIKENGEIVTLEMKNDREVTKITTGKDGKDGRTIIKTLPQTGTQEKVSITLVGLVILASLVCYEYFRLKKAKETI</sequence>
<evidence type="ECO:0000256" key="3">
    <source>
        <dbReference type="ARBA" id="ARBA00022729"/>
    </source>
</evidence>
<dbReference type="SUPFAM" id="SSF49478">
    <property type="entry name" value="Cna protein B-type domain"/>
    <property type="match status" value="2"/>
</dbReference>
<organism evidence="6 7">
    <name type="scientific">Enterococcus rivorum</name>
    <dbReference type="NCBI Taxonomy" id="762845"/>
    <lineage>
        <taxon>Bacteria</taxon>
        <taxon>Bacillati</taxon>
        <taxon>Bacillota</taxon>
        <taxon>Bacilli</taxon>
        <taxon>Lactobacillales</taxon>
        <taxon>Enterococcaceae</taxon>
        <taxon>Enterococcus</taxon>
    </lineage>
</organism>
<feature type="domain" description="SpaA-like prealbumin fold" evidence="5">
    <location>
        <begin position="731"/>
        <end position="819"/>
    </location>
</feature>
<keyword evidence="3" id="KW-0732">Signal</keyword>
<gene>
    <name evidence="6" type="ORF">BCR26_08605</name>
</gene>
<evidence type="ECO:0000256" key="4">
    <source>
        <dbReference type="SAM" id="Phobius"/>
    </source>
</evidence>
<dbReference type="OrthoDB" id="2216808at2"/>
<dbReference type="InterPro" id="IPR041033">
    <property type="entry name" value="SpaA_PFL_dom_1"/>
</dbReference>
<accession>A0A1E5L089</accession>
<dbReference type="Proteomes" id="UP000095256">
    <property type="component" value="Unassembled WGS sequence"/>
</dbReference>
<keyword evidence="4" id="KW-0472">Membrane</keyword>
<comment type="caution">
    <text evidence="6">The sequence shown here is derived from an EMBL/GenBank/DDBJ whole genome shotgun (WGS) entry which is preliminary data.</text>
</comment>
<dbReference type="PANTHER" id="PTHR36108:SF13">
    <property type="entry name" value="COLOSSIN-B-RELATED"/>
    <property type="match status" value="1"/>
</dbReference>
<protein>
    <recommendedName>
        <fullName evidence="5">SpaA-like prealbumin fold domain-containing protein</fullName>
    </recommendedName>
</protein>
<dbReference type="NCBIfam" id="TIGR01167">
    <property type="entry name" value="LPXTG_anchor"/>
    <property type="match status" value="1"/>
</dbReference>
<feature type="domain" description="SpaA-like prealbumin fold" evidence="5">
    <location>
        <begin position="373"/>
        <end position="459"/>
    </location>
</feature>
<keyword evidence="2" id="KW-0964">Secreted</keyword>
<name>A0A1E5L089_9ENTE</name>
<reference evidence="6 7" key="1">
    <citation type="submission" date="2016-09" db="EMBL/GenBank/DDBJ databases">
        <authorList>
            <person name="Capua I."/>
            <person name="De Benedictis P."/>
            <person name="Joannis T."/>
            <person name="Lombin L.H."/>
            <person name="Cattoli G."/>
        </authorList>
    </citation>
    <scope>NUCLEOTIDE SEQUENCE [LARGE SCALE GENOMIC DNA]</scope>
    <source>
        <strain evidence="6 7">LMG 25899</strain>
    </source>
</reference>
<evidence type="ECO:0000313" key="6">
    <source>
        <dbReference type="EMBL" id="OEH83531.1"/>
    </source>
</evidence>
<keyword evidence="4" id="KW-0812">Transmembrane</keyword>
<feature type="domain" description="SpaA-like prealbumin fold" evidence="5">
    <location>
        <begin position="498"/>
        <end position="579"/>
    </location>
</feature>
<dbReference type="Pfam" id="PF17802">
    <property type="entry name" value="SpaA"/>
    <property type="match status" value="3"/>
</dbReference>